<evidence type="ECO:0000256" key="4">
    <source>
        <dbReference type="SAM" id="MobiDB-lite"/>
    </source>
</evidence>
<feature type="region of interest" description="Disordered" evidence="4">
    <location>
        <begin position="1060"/>
        <end position="1199"/>
    </location>
</feature>
<evidence type="ECO:0000313" key="6">
    <source>
        <dbReference type="EMBL" id="CCA22694.1"/>
    </source>
</evidence>
<name>F0WN07_9STRA</name>
<dbReference type="PANTHER" id="PTHR23253:SF9">
    <property type="entry name" value="EUKARYOTIC TRANSLATION INITIATION FACTOR 4 GAMMA 2"/>
    <property type="match status" value="1"/>
</dbReference>
<keyword evidence="3" id="KW-0648">Protein biosynthesis</keyword>
<gene>
    <name evidence="6" type="primary">AlNc14C164G7841</name>
    <name evidence="6" type="ORF">ALNC14_088370</name>
</gene>
<dbReference type="Gene3D" id="1.25.40.180">
    <property type="match status" value="3"/>
</dbReference>
<evidence type="ECO:0000259" key="5">
    <source>
        <dbReference type="PROSITE" id="PS51366"/>
    </source>
</evidence>
<feature type="compositionally biased region" description="Basic and acidic residues" evidence="4">
    <location>
        <begin position="667"/>
        <end position="681"/>
    </location>
</feature>
<dbReference type="Pfam" id="PF02847">
    <property type="entry name" value="MA3"/>
    <property type="match status" value="1"/>
</dbReference>
<feature type="compositionally biased region" description="Polar residues" evidence="4">
    <location>
        <begin position="18"/>
        <end position="47"/>
    </location>
</feature>
<keyword evidence="2 6" id="KW-0396">Initiation factor</keyword>
<dbReference type="InterPro" id="IPR016024">
    <property type="entry name" value="ARM-type_fold"/>
</dbReference>
<dbReference type="SMART" id="SM00543">
    <property type="entry name" value="MIF4G"/>
    <property type="match status" value="1"/>
</dbReference>
<feature type="compositionally biased region" description="Basic and acidic residues" evidence="4">
    <location>
        <begin position="1060"/>
        <end position="1073"/>
    </location>
</feature>
<feature type="compositionally biased region" description="Polar residues" evidence="4">
    <location>
        <begin position="1178"/>
        <end position="1187"/>
    </location>
</feature>
<feature type="compositionally biased region" description="Polar residues" evidence="4">
    <location>
        <begin position="133"/>
        <end position="185"/>
    </location>
</feature>
<accession>F0WN07</accession>
<evidence type="ECO:0000256" key="1">
    <source>
        <dbReference type="ARBA" id="ARBA00005775"/>
    </source>
</evidence>
<feature type="compositionally biased region" description="Gly residues" evidence="4">
    <location>
        <begin position="1075"/>
        <end position="1084"/>
    </location>
</feature>
<dbReference type="GO" id="GO:0016281">
    <property type="term" value="C:eukaryotic translation initiation factor 4F complex"/>
    <property type="evidence" value="ECO:0007669"/>
    <property type="project" value="TreeGrafter"/>
</dbReference>
<feature type="compositionally biased region" description="Low complexity" evidence="4">
    <location>
        <begin position="602"/>
        <end position="616"/>
    </location>
</feature>
<feature type="region of interest" description="Disordered" evidence="4">
    <location>
        <begin position="601"/>
        <end position="681"/>
    </location>
</feature>
<dbReference type="PANTHER" id="PTHR23253">
    <property type="entry name" value="EUKARYOTIC TRANSLATION INITIATION FACTOR 4 GAMMA"/>
    <property type="match status" value="1"/>
</dbReference>
<dbReference type="HOGENOM" id="CLU_001519_1_0_1"/>
<feature type="domain" description="MI" evidence="5">
    <location>
        <begin position="1210"/>
        <end position="1338"/>
    </location>
</feature>
<comment type="similarity">
    <text evidence="1">Belongs to the eukaryotic initiation factor 4G family.</text>
</comment>
<evidence type="ECO:0000256" key="3">
    <source>
        <dbReference type="ARBA" id="ARBA00022917"/>
    </source>
</evidence>
<feature type="compositionally biased region" description="Basic and acidic residues" evidence="4">
    <location>
        <begin position="327"/>
        <end position="350"/>
    </location>
</feature>
<dbReference type="InterPro" id="IPR003891">
    <property type="entry name" value="Initiation_fac_eIF4g_MI"/>
</dbReference>
<sequence length="1562" mass="173418">MNPSNGNPGPQYPRNRHPSSTANNASATGGSAPSNAVKSNPNVQQMYQAPYSPAYENHHTMNHQRSSRTEYRAKGSGSNTYRTEDVPASGGGNPLTGRGNPANGKNVDASNPNRRGGNHTVDVAAHPHEPKSYTKSSADGSQEYANTSNVWNSGSAPQGTHTGVSASFEGSTPTAMSQPPATSHTPRYPYHQTRGNRNYGRNMSSGYIPPPGAYIHRANEQHFMSPMQPAMSPNAMYSNGFGYTSVNYMQYNMEMGGGGMYNAPAPQHNYSTSKQQAPPVRRERKALDIINPATGAKIVDAQVVNAIANEPADPKKNVVDLPNPGKTDGDKTSDPKESAPVQTKEELAHEKKMKIQLSGDVENVSEKTKDNSCPPVIIQKESVALPCAEKLEKRQVTEGKSSVSSSSSSCQREVQALMFGTISVPEIVIPIKKDTETKEVEQKFPAGDLATKDKVKSVDASQCLKVDGQKQISQQKSSATDDVKIVEAESHAKKKAENVKATTQPKGVVVPKTSNIAEIEKDVIVPAKVVVPERKDVPETTDTPKVIEKQAAVPEKHITVTNTNGRFIYSMDFLIQFRDQFSEIPSGPDTPEWPSMEIVQEGAGRSGRSSKGGNAAWDRGDKSSRQGGRGGTSSNGGSNWQRPHESKRGRGDRGNRGNNGGRGGPDLSHDLPLEPLERSENRWIPTKSTTKLDETRKNVQSIMNKMTREKFDRLAAKLASIDMESRETLEAVIQMIFDKALGEPHFCDMYADLCAYLAQRWLSWSFVRVVKKVDHDQFYWTVMPESDSDVVGPFTSIPEIFDSAVSENIQPISAPLNMKLHDACIYRHKFVKIWIVEEDAPSPSYFWSGEDVEDLNEAKSMFGPYPTTEEAAGSAEKLSFKRILVNSCREEFEKDNIYEELESKFHAAKKEDQVTPEMETEYAEKRMMMKRRMLGNIRFIGELFRKGLLKETIMHYCLCKLMSTEARNVSKTRTELVAVHPDQAPDEENIESLCKLLATIGKDLERRVGVETMDIYFRFLETNLAKDERLGSRIRFMLRDTIDLRRNRWEPRRQVLKTKTLTEIRKEAEREQRTGGSGTGGGGFPRSDPVRMENRRSAPNRENHSNRSTSFQQHHSSRGGLPKNAISLDRMRNANSTRDDSTRSGPLGRPAIFMATSKRGSVRKTQSNASNVPEVDNSRSSVNSEGSNEPCVAPANEGTSQSLTDEELAFIDKKSKSIAAEYISIFDVDEAEACFVEVQKELDGRENIAEEFASALLKSAVEAKQANQKLIFDLLEALVVTKRAIPAKAIRFAIRQLCRSACDLWCDVPKLHEVLASFMARFFDKLDLDEISIYWILSGCDQTLELATMENLIASGFLAKVCGLYFRGTKAMDVEKTSIVARSSKICYLAMFPPSRPRGPLLEKWIEDNGLVDILEPLQPAFKIVSMLSSSSTTEQVVDYIEHKLPITLRSDRFFAMHVCLLILESIPADRPPSVEIELLLTGFCADIDTEADVIAGIVQTHSNFDRVKLLLDHLLSDGTLHLAALQAWYDLEDDQSWNRMEAVNQLRDFVAQKVSRAKSSN</sequence>
<reference evidence="6" key="2">
    <citation type="submission" date="2011-02" db="EMBL/GenBank/DDBJ databases">
        <authorList>
            <person name="MacLean D."/>
        </authorList>
    </citation>
    <scope>NUCLEOTIDE SEQUENCE</scope>
</reference>
<dbReference type="InterPro" id="IPR003890">
    <property type="entry name" value="MIF4G-like_typ-3"/>
</dbReference>
<feature type="region of interest" description="Disordered" evidence="4">
    <location>
        <begin position="313"/>
        <end position="351"/>
    </location>
</feature>
<feature type="compositionally biased region" description="Basic and acidic residues" evidence="4">
    <location>
        <begin position="642"/>
        <end position="655"/>
    </location>
</feature>
<evidence type="ECO:0000256" key="2">
    <source>
        <dbReference type="ARBA" id="ARBA00022540"/>
    </source>
</evidence>
<dbReference type="GO" id="GO:0003729">
    <property type="term" value="F:mRNA binding"/>
    <property type="evidence" value="ECO:0007669"/>
    <property type="project" value="TreeGrafter"/>
</dbReference>
<feature type="compositionally biased region" description="Polar residues" evidence="4">
    <location>
        <begin position="193"/>
        <end position="205"/>
    </location>
</feature>
<feature type="compositionally biased region" description="Basic and acidic residues" evidence="4">
    <location>
        <begin position="1088"/>
        <end position="1105"/>
    </location>
</feature>
<feature type="compositionally biased region" description="Basic and acidic residues" evidence="4">
    <location>
        <begin position="1129"/>
        <end position="1142"/>
    </location>
</feature>
<feature type="region of interest" description="Disordered" evidence="4">
    <location>
        <begin position="1"/>
        <end position="205"/>
    </location>
</feature>
<reference evidence="6" key="1">
    <citation type="journal article" date="2011" name="PLoS Biol.">
        <title>Gene gain and loss during evolution of obligate parasitism in the white rust pathogen of Arabidopsis thaliana.</title>
        <authorList>
            <person name="Kemen E."/>
            <person name="Gardiner A."/>
            <person name="Schultz-Larsen T."/>
            <person name="Kemen A.C."/>
            <person name="Balmuth A.L."/>
            <person name="Robert-Seilaniantz A."/>
            <person name="Bailey K."/>
            <person name="Holub E."/>
            <person name="Studholme D.J."/>
            <person name="Maclean D."/>
            <person name="Jones J.D."/>
        </authorList>
    </citation>
    <scope>NUCLEOTIDE SEQUENCE</scope>
</reference>
<organism evidence="6">
    <name type="scientific">Albugo laibachii Nc14</name>
    <dbReference type="NCBI Taxonomy" id="890382"/>
    <lineage>
        <taxon>Eukaryota</taxon>
        <taxon>Sar</taxon>
        <taxon>Stramenopiles</taxon>
        <taxon>Oomycota</taxon>
        <taxon>Peronosporomycetes</taxon>
        <taxon>Albuginales</taxon>
        <taxon>Albuginaceae</taxon>
        <taxon>Albugo</taxon>
    </lineage>
</organism>
<proteinExistence type="inferred from homology"/>
<dbReference type="EMBL" id="FR824209">
    <property type="protein sequence ID" value="CCA22694.1"/>
    <property type="molecule type" value="Genomic_DNA"/>
</dbReference>
<protein>
    <submittedName>
        <fullName evidence="6">Eukaryotic translation initiation factor 4 gamma put</fullName>
    </submittedName>
</protein>
<dbReference type="PROSITE" id="PS51366">
    <property type="entry name" value="MI"/>
    <property type="match status" value="1"/>
</dbReference>
<dbReference type="GO" id="GO:0003743">
    <property type="term" value="F:translation initiation factor activity"/>
    <property type="evidence" value="ECO:0007669"/>
    <property type="project" value="UniProtKB-KW"/>
</dbReference>
<dbReference type="Pfam" id="PF02854">
    <property type="entry name" value="MIF4G"/>
    <property type="match status" value="2"/>
</dbReference>
<dbReference type="SUPFAM" id="SSF48371">
    <property type="entry name" value="ARM repeat"/>
    <property type="match status" value="2"/>
</dbReference>